<evidence type="ECO:0000313" key="2">
    <source>
        <dbReference type="EMBL" id="RUL89051.1"/>
    </source>
</evidence>
<dbReference type="RefSeq" id="WP_126724045.1">
    <property type="nucleotide sequence ID" value="NZ_RYZH01000005.1"/>
</dbReference>
<feature type="transmembrane region" description="Helical" evidence="1">
    <location>
        <begin position="40"/>
        <end position="64"/>
    </location>
</feature>
<dbReference type="Proteomes" id="UP000280296">
    <property type="component" value="Unassembled WGS sequence"/>
</dbReference>
<reference evidence="2 3" key="1">
    <citation type="submission" date="2018-12" db="EMBL/GenBank/DDBJ databases">
        <authorList>
            <person name="Toschakov S.V."/>
        </authorList>
    </citation>
    <scope>NUCLEOTIDE SEQUENCE [LARGE SCALE GENOMIC DNA]</scope>
    <source>
        <strain evidence="2 3">GM2012</strain>
    </source>
</reference>
<organism evidence="2 3">
    <name type="scientific">Tautonia sociabilis</name>
    <dbReference type="NCBI Taxonomy" id="2080755"/>
    <lineage>
        <taxon>Bacteria</taxon>
        <taxon>Pseudomonadati</taxon>
        <taxon>Planctomycetota</taxon>
        <taxon>Planctomycetia</taxon>
        <taxon>Isosphaerales</taxon>
        <taxon>Isosphaeraceae</taxon>
        <taxon>Tautonia</taxon>
    </lineage>
</organism>
<accession>A0A432MNN4</accession>
<keyword evidence="1" id="KW-1133">Transmembrane helix</keyword>
<sequence length="77" mass="8597">MRHVDLAIVILLLVVFVAFALVNRETVDVQLPFVEARLAAPLFLVMLGVSVLGMFTGGTVFGFVRHSIQRTSNRRRD</sequence>
<keyword evidence="1" id="KW-0472">Membrane</keyword>
<comment type="caution">
    <text evidence="2">The sequence shown here is derived from an EMBL/GenBank/DDBJ whole genome shotgun (WGS) entry which is preliminary data.</text>
</comment>
<dbReference type="EMBL" id="RYZH01000005">
    <property type="protein sequence ID" value="RUL89051.1"/>
    <property type="molecule type" value="Genomic_DNA"/>
</dbReference>
<evidence type="ECO:0000313" key="3">
    <source>
        <dbReference type="Proteomes" id="UP000280296"/>
    </source>
</evidence>
<keyword evidence="1" id="KW-0812">Transmembrane</keyword>
<reference evidence="2 3" key="2">
    <citation type="submission" date="2019-01" db="EMBL/GenBank/DDBJ databases">
        <title>Tautonia sociabilis, a novel thermotolerant planctomycete of Isosphaeraceae family, isolated from a 4000 m deep subterranean habitat.</title>
        <authorList>
            <person name="Kovaleva O.L."/>
            <person name="Elcheninov A.G."/>
            <person name="Van Heerden E."/>
            <person name="Toshchakov S.V."/>
            <person name="Novikov A."/>
            <person name="Bonch-Osmolovskaya E.A."/>
            <person name="Kublanov I.V."/>
        </authorList>
    </citation>
    <scope>NUCLEOTIDE SEQUENCE [LARGE SCALE GENOMIC DNA]</scope>
    <source>
        <strain evidence="2 3">GM2012</strain>
    </source>
</reference>
<name>A0A432MNN4_9BACT</name>
<keyword evidence="3" id="KW-1185">Reference proteome</keyword>
<proteinExistence type="predicted"/>
<dbReference type="AlphaFoldDB" id="A0A432MNN4"/>
<evidence type="ECO:0000256" key="1">
    <source>
        <dbReference type="SAM" id="Phobius"/>
    </source>
</evidence>
<protein>
    <recommendedName>
        <fullName evidence="4">DUF1049 domain-containing protein</fullName>
    </recommendedName>
</protein>
<evidence type="ECO:0008006" key="4">
    <source>
        <dbReference type="Google" id="ProtNLM"/>
    </source>
</evidence>
<gene>
    <name evidence="2" type="ORF">TsocGM_04140</name>
</gene>